<protein>
    <submittedName>
        <fullName evidence="4">SH3, type 3 domain protein</fullName>
    </submittedName>
</protein>
<reference evidence="4 5" key="1">
    <citation type="submission" date="2014-12" db="EMBL/GenBank/DDBJ databases">
        <title>Genome sequence of Flavobacterium beibuense RSKm HC5.</title>
        <authorList>
            <person name="Kim J.F."/>
            <person name="Song J.Y."/>
            <person name="Kwak M.-J."/>
            <person name="Lee S.-W."/>
        </authorList>
    </citation>
    <scope>NUCLEOTIDE SEQUENCE [LARGE SCALE GENOMIC DNA]</scope>
    <source>
        <strain evidence="4 5">RSKm HC5</strain>
    </source>
</reference>
<name>A0A444W927_9FLAO</name>
<dbReference type="AlphaFoldDB" id="A0A444W927"/>
<organism evidence="4 5">
    <name type="scientific">Flavobacterium beibuense</name>
    <dbReference type="NCBI Taxonomy" id="657326"/>
    <lineage>
        <taxon>Bacteria</taxon>
        <taxon>Pseudomonadati</taxon>
        <taxon>Bacteroidota</taxon>
        <taxon>Flavobacteriia</taxon>
        <taxon>Flavobacteriales</taxon>
        <taxon>Flavobacteriaceae</taxon>
        <taxon>Flavobacterium</taxon>
    </lineage>
</organism>
<dbReference type="InterPro" id="IPR003646">
    <property type="entry name" value="SH3-like_bac-type"/>
</dbReference>
<evidence type="ECO:0000313" key="4">
    <source>
        <dbReference type="EMBL" id="RYJ42374.1"/>
    </source>
</evidence>
<feature type="chain" id="PRO_5019094177" evidence="2">
    <location>
        <begin position="19"/>
        <end position="150"/>
    </location>
</feature>
<dbReference type="EMBL" id="JUIW01000007">
    <property type="protein sequence ID" value="RYJ42374.1"/>
    <property type="molecule type" value="Genomic_DNA"/>
</dbReference>
<feature type="compositionally biased region" description="Polar residues" evidence="1">
    <location>
        <begin position="70"/>
        <end position="82"/>
    </location>
</feature>
<feature type="signal peptide" evidence="2">
    <location>
        <begin position="1"/>
        <end position="18"/>
    </location>
</feature>
<dbReference type="PROSITE" id="PS51781">
    <property type="entry name" value="SH3B"/>
    <property type="match status" value="1"/>
</dbReference>
<gene>
    <name evidence="4" type="ORF">NU09_2160</name>
</gene>
<dbReference type="RefSeq" id="WP_129751284.1">
    <property type="nucleotide sequence ID" value="NZ_JUIW01000007.1"/>
</dbReference>
<evidence type="ECO:0000256" key="2">
    <source>
        <dbReference type="SAM" id="SignalP"/>
    </source>
</evidence>
<keyword evidence="5" id="KW-1185">Reference proteome</keyword>
<comment type="caution">
    <text evidence="4">The sequence shown here is derived from an EMBL/GenBank/DDBJ whole genome shotgun (WGS) entry which is preliminary data.</text>
</comment>
<sequence length="150" mass="16052">MNRLIFFLILLAGISVNAQDSKLIASCCGKCTGSAYCSACKNCSACKHCSKEGGSCGVCESKSKPKAEKSTQPSGYNYKTSTSDSTDEVIILSVIPAEVNLYSGPGTNYKVIEKLKKGNSMVVIAYNGDWVKVKAVNSRNTGYVLLKDVR</sequence>
<evidence type="ECO:0000256" key="1">
    <source>
        <dbReference type="SAM" id="MobiDB-lite"/>
    </source>
</evidence>
<dbReference type="Proteomes" id="UP000289775">
    <property type="component" value="Unassembled WGS sequence"/>
</dbReference>
<keyword evidence="2" id="KW-0732">Signal</keyword>
<proteinExistence type="predicted"/>
<evidence type="ECO:0000313" key="5">
    <source>
        <dbReference type="Proteomes" id="UP000289775"/>
    </source>
</evidence>
<evidence type="ECO:0000259" key="3">
    <source>
        <dbReference type="PROSITE" id="PS51781"/>
    </source>
</evidence>
<accession>A0A444W927</accession>
<feature type="domain" description="SH3b" evidence="3">
    <location>
        <begin position="86"/>
        <end position="150"/>
    </location>
</feature>
<dbReference type="Gene3D" id="2.30.30.40">
    <property type="entry name" value="SH3 Domains"/>
    <property type="match status" value="1"/>
</dbReference>
<dbReference type="Pfam" id="PF08239">
    <property type="entry name" value="SH3_3"/>
    <property type="match status" value="1"/>
</dbReference>
<feature type="region of interest" description="Disordered" evidence="1">
    <location>
        <begin position="60"/>
        <end position="82"/>
    </location>
</feature>
<dbReference type="OrthoDB" id="1189825at2"/>
<dbReference type="SMART" id="SM00287">
    <property type="entry name" value="SH3b"/>
    <property type="match status" value="1"/>
</dbReference>